<dbReference type="AlphaFoldDB" id="A0A098LL65"/>
<dbReference type="RefSeq" id="WP_045467285.1">
    <property type="nucleotide sequence ID" value="NZ_BBLT01000009.1"/>
</dbReference>
<dbReference type="Proteomes" id="UP000030185">
    <property type="component" value="Unassembled WGS sequence"/>
</dbReference>
<name>A0A098LL65_9BACT</name>
<proteinExistence type="predicted"/>
<gene>
    <name evidence="1" type="ORF">MYP_4048</name>
</gene>
<organism evidence="1 2">
    <name type="scientific">Sporocytophaga myxococcoides</name>
    <dbReference type="NCBI Taxonomy" id="153721"/>
    <lineage>
        <taxon>Bacteria</taxon>
        <taxon>Pseudomonadati</taxon>
        <taxon>Bacteroidota</taxon>
        <taxon>Cytophagia</taxon>
        <taxon>Cytophagales</taxon>
        <taxon>Cytophagaceae</taxon>
        <taxon>Sporocytophaga</taxon>
    </lineage>
</organism>
<dbReference type="EMBL" id="BBLT01000009">
    <property type="protein sequence ID" value="GAL86818.1"/>
    <property type="molecule type" value="Genomic_DNA"/>
</dbReference>
<dbReference type="STRING" id="153721.MYP_4048"/>
<protein>
    <submittedName>
        <fullName evidence="1">Uncharacterized protein</fullName>
    </submittedName>
</protein>
<comment type="caution">
    <text evidence="1">The sequence shown here is derived from an EMBL/GenBank/DDBJ whole genome shotgun (WGS) entry which is preliminary data.</text>
</comment>
<keyword evidence="2" id="KW-1185">Reference proteome</keyword>
<evidence type="ECO:0000313" key="2">
    <source>
        <dbReference type="Proteomes" id="UP000030185"/>
    </source>
</evidence>
<sequence length="255" mass="29972">MAKKYNSEEEITSDFKELYKKLLESEIPKPIIFDALLNILTNSLKFKGNKLIKGNELLSVQESKLYRNGYESVMSFIYLEKINYEYKLKQFGINVDDDDVYTIEYEILLKKFGFESPWNIFNDHKIETPTFNWLKSNELLKKLFSLLTLYKLIDANEDDFLSIFSGMKLNRQLKITWNATEPDLAYLIDQLTEYSFIPINTQYHSIISRGKYFYNSSNKAIQNIKQAKYALQEKNLNGTKNGQIIDLIINKLNNQ</sequence>
<evidence type="ECO:0000313" key="1">
    <source>
        <dbReference type="EMBL" id="GAL86818.1"/>
    </source>
</evidence>
<accession>A0A098LL65</accession>
<reference evidence="1 2" key="1">
    <citation type="submission" date="2014-09" db="EMBL/GenBank/DDBJ databases">
        <title>Sporocytophaga myxococcoides PG-01 genome sequencing.</title>
        <authorList>
            <person name="Liu L."/>
            <person name="Gao P.J."/>
            <person name="Chen G.J."/>
            <person name="Wang L.S."/>
        </authorList>
    </citation>
    <scope>NUCLEOTIDE SEQUENCE [LARGE SCALE GENOMIC DNA]</scope>
    <source>
        <strain evidence="1 2">PG-01</strain>
    </source>
</reference>